<feature type="transmembrane region" description="Helical" evidence="1">
    <location>
        <begin position="103"/>
        <end position="121"/>
    </location>
</feature>
<reference evidence="3" key="1">
    <citation type="journal article" date="2019" name="Int. J. Syst. Evol. Microbiol.">
        <title>The Global Catalogue of Microorganisms (GCM) 10K type strain sequencing project: providing services to taxonomists for standard genome sequencing and annotation.</title>
        <authorList>
            <consortium name="The Broad Institute Genomics Platform"/>
            <consortium name="The Broad Institute Genome Sequencing Center for Infectious Disease"/>
            <person name="Wu L."/>
            <person name="Ma J."/>
        </authorList>
    </citation>
    <scope>NUCLEOTIDE SEQUENCE [LARGE SCALE GENOMIC DNA]</scope>
    <source>
        <strain evidence="3">KCTC 33575</strain>
    </source>
</reference>
<protein>
    <submittedName>
        <fullName evidence="2">Uncharacterized protein</fullName>
    </submittedName>
</protein>
<accession>A0ABW5WZW8</accession>
<dbReference type="RefSeq" id="WP_377775649.1">
    <property type="nucleotide sequence ID" value="NZ_JBHUOQ010000005.1"/>
</dbReference>
<keyword evidence="1" id="KW-0472">Membrane</keyword>
<dbReference type="Proteomes" id="UP001597519">
    <property type="component" value="Unassembled WGS sequence"/>
</dbReference>
<comment type="caution">
    <text evidence="2">The sequence shown here is derived from an EMBL/GenBank/DDBJ whole genome shotgun (WGS) entry which is preliminary data.</text>
</comment>
<dbReference type="EMBL" id="JBHUOQ010000005">
    <property type="protein sequence ID" value="MFD2831413.1"/>
    <property type="molecule type" value="Genomic_DNA"/>
</dbReference>
<keyword evidence="1" id="KW-1133">Transmembrane helix</keyword>
<keyword evidence="1" id="KW-0812">Transmembrane</keyword>
<evidence type="ECO:0000313" key="3">
    <source>
        <dbReference type="Proteomes" id="UP001597519"/>
    </source>
</evidence>
<keyword evidence="3" id="KW-1185">Reference proteome</keyword>
<sequence length="135" mass="15016">MPVKIKRIPDSSLNGIASNIKVKLNGEKIGALSYEEEMDVDLPEREAELSVSQFLIISNKVTVSDGDHVQISFRKFNMIIGPVLMVMMILIPLLFSIEGVTRLLIMLPFLLAVFFVGICMLKLEVSAKDTQEFSG</sequence>
<evidence type="ECO:0000313" key="2">
    <source>
        <dbReference type="EMBL" id="MFD2831413.1"/>
    </source>
</evidence>
<evidence type="ECO:0000256" key="1">
    <source>
        <dbReference type="SAM" id="Phobius"/>
    </source>
</evidence>
<feature type="transmembrane region" description="Helical" evidence="1">
    <location>
        <begin position="76"/>
        <end position="97"/>
    </location>
</feature>
<gene>
    <name evidence="2" type="ORF">ACFSX4_13135</name>
</gene>
<organism evidence="2 3">
    <name type="scientific">Corticicoccus populi</name>
    <dbReference type="NCBI Taxonomy" id="1812821"/>
    <lineage>
        <taxon>Bacteria</taxon>
        <taxon>Bacillati</taxon>
        <taxon>Bacillota</taxon>
        <taxon>Bacilli</taxon>
        <taxon>Bacillales</taxon>
        <taxon>Staphylococcaceae</taxon>
        <taxon>Corticicoccus</taxon>
    </lineage>
</organism>
<name>A0ABW5WZW8_9STAP</name>
<proteinExistence type="predicted"/>